<dbReference type="AlphaFoldDB" id="A0A391NRR0"/>
<protein>
    <submittedName>
        <fullName evidence="1">Uncharacterized protein</fullName>
    </submittedName>
</protein>
<organism evidence="1 2">
    <name type="scientific">Kipferlia bialata</name>
    <dbReference type="NCBI Taxonomy" id="797122"/>
    <lineage>
        <taxon>Eukaryota</taxon>
        <taxon>Metamonada</taxon>
        <taxon>Carpediemonas-like organisms</taxon>
        <taxon>Kipferlia</taxon>
    </lineage>
</organism>
<sequence length="801" mass="87708">MNAEISPRDCPHCPGQPRNRRLHHFRCPNHPDYQPVTNVGEPDGVEIGADEDVVRGVPEELLPALPEGYVYHSKDPLQGNDDLVLEALAERYVGEHPRLSYLCRCLGDNGVYLALFVDSDRGVHVTACTPVMTGVVIPPDNTIRDYNVIDTALNAAVRGQVGNGQLTFNRAVRLTAQSSQCPLLRSALLDIECLNTMVSTTVTRCLGSASPFDSQVAVLGAQYEGKSVFLQHLSLMLVEGGLPCLGRDVFEGRMQEGNVVLYVEVPENGIGDIGTLVRDIVRGGVFGALCEWVDTNGTTHVLSELAVNLIRTIASVAKSSADPSVRVVVDTGIPQSIVKPGLLTRLLRGIGVSRPVELPPPSIFSILEDIRAFWNSNTGALPRLWVIVDEAGRLLVTGTRTPKGDSYPFRPLASALPGVDGVCGFGGENSCAVVCGGTNLFNYTDHLTDPSLPDPVVPFVSMGRSQATRLYSHLCGVMGVEDVRQRVSAISAETLKTYVCSRTACVPGFVVDLALSTVLGTPYNVMDTVAATGIECLSDIWNHDWYCSRPKLACQLIEYMKGTMGSAAVFAMAGLTNGKSSHMSPPVLAGVLRWITRHLGPGCSQERDLMSIILRCDSDNRALLQWLSEDLVTLRLRRGNMTLQMIGQDSLQLGEPPSVRVYSDRTGFRGVGTWETSRPALILFASRTFPDFTHVIVDHNTHRVLLIQVTVAPRPWDYHDVPLRNPDTSEWQSQSIDAFFARLRECLAQPEDYTYVYVMWSPRMRLRPQGRQDLSQDLGTVAIVDVRPGSGTPIVFHWEQQ</sequence>
<dbReference type="Proteomes" id="UP000265618">
    <property type="component" value="Unassembled WGS sequence"/>
</dbReference>
<comment type="caution">
    <text evidence="1">The sequence shown here is derived from an EMBL/GenBank/DDBJ whole genome shotgun (WGS) entry which is preliminary data.</text>
</comment>
<reference evidence="1 2" key="1">
    <citation type="journal article" date="2018" name="PLoS ONE">
        <title>The draft genome of Kipferlia bialata reveals reductive genome evolution in fornicate parasites.</title>
        <authorList>
            <person name="Tanifuji G."/>
            <person name="Takabayashi S."/>
            <person name="Kume K."/>
            <person name="Takagi M."/>
            <person name="Nakayama T."/>
            <person name="Kamikawa R."/>
            <person name="Inagaki Y."/>
            <person name="Hashimoto T."/>
        </authorList>
    </citation>
    <scope>NUCLEOTIDE SEQUENCE [LARGE SCALE GENOMIC DNA]</scope>
    <source>
        <strain evidence="1">NY0173</strain>
    </source>
</reference>
<accession>A0A391NRR0</accession>
<evidence type="ECO:0000313" key="1">
    <source>
        <dbReference type="EMBL" id="GCA62816.1"/>
    </source>
</evidence>
<keyword evidence="2" id="KW-1185">Reference proteome</keyword>
<dbReference type="EMBL" id="BDIP01001491">
    <property type="protein sequence ID" value="GCA62816.1"/>
    <property type="molecule type" value="Genomic_DNA"/>
</dbReference>
<name>A0A391NRR0_9EUKA</name>
<evidence type="ECO:0000313" key="2">
    <source>
        <dbReference type="Proteomes" id="UP000265618"/>
    </source>
</evidence>
<proteinExistence type="predicted"/>
<gene>
    <name evidence="1" type="ORF">KIPB_006014</name>
</gene>